<feature type="signal peptide" evidence="1">
    <location>
        <begin position="1"/>
        <end position="16"/>
    </location>
</feature>
<proteinExistence type="predicted"/>
<evidence type="ECO:0000313" key="2">
    <source>
        <dbReference type="EMBL" id="OAD79503.1"/>
    </source>
</evidence>
<evidence type="ECO:0000256" key="1">
    <source>
        <dbReference type="SAM" id="SignalP"/>
    </source>
</evidence>
<keyword evidence="3" id="KW-1185">Reference proteome</keyword>
<dbReference type="InParanoid" id="A0A162V2D3"/>
<keyword evidence="1" id="KW-0732">Signal</keyword>
<dbReference type="AlphaFoldDB" id="A0A162V2D3"/>
<protein>
    <submittedName>
        <fullName evidence="2">Uncharacterized protein</fullName>
    </submittedName>
</protein>
<dbReference type="RefSeq" id="XP_018297543.1">
    <property type="nucleotide sequence ID" value="XM_018434655.1"/>
</dbReference>
<reference evidence="3" key="1">
    <citation type="submission" date="2015-06" db="EMBL/GenBank/DDBJ databases">
        <title>Expansion of signal transduction pathways in fungi by whole-genome duplication.</title>
        <authorList>
            <consortium name="DOE Joint Genome Institute"/>
            <person name="Corrochano L.M."/>
            <person name="Kuo A."/>
            <person name="Marcet-Houben M."/>
            <person name="Polaino S."/>
            <person name="Salamov A."/>
            <person name="Villalobos J.M."/>
            <person name="Alvarez M.I."/>
            <person name="Avalos J."/>
            <person name="Benito E.P."/>
            <person name="Benoit I."/>
            <person name="Burger G."/>
            <person name="Camino L.P."/>
            <person name="Canovas D."/>
            <person name="Cerda-Olmedo E."/>
            <person name="Cheng J.-F."/>
            <person name="Dominguez A."/>
            <person name="Elias M."/>
            <person name="Eslava A.P."/>
            <person name="Glaser F."/>
            <person name="Grimwood J."/>
            <person name="Gutierrez G."/>
            <person name="Heitman J."/>
            <person name="Henrissat B."/>
            <person name="Iturriaga E.A."/>
            <person name="Lang B.F."/>
            <person name="Lavin J.L."/>
            <person name="Lee S."/>
            <person name="Li W."/>
            <person name="Lindquist E."/>
            <person name="Lopez-Garcia S."/>
            <person name="Luque E.M."/>
            <person name="Marcos A.T."/>
            <person name="Martin J."/>
            <person name="McCluskey K."/>
            <person name="Medina H.R."/>
            <person name="Miralles-Duran A."/>
            <person name="Miyazaki A."/>
            <person name="Munoz-Torres E."/>
            <person name="Oguiza J.A."/>
            <person name="Ohm R."/>
            <person name="Olmedo M."/>
            <person name="Orejas M."/>
            <person name="Ortiz-Castellanos L."/>
            <person name="Pisabarro A.G."/>
            <person name="Rodriguez-Romero J."/>
            <person name="Ruiz-Herrera J."/>
            <person name="Ruiz-Vazquez R."/>
            <person name="Sanz C."/>
            <person name="Schackwitz W."/>
            <person name="Schmutz J."/>
            <person name="Shahriari M."/>
            <person name="Shelest E."/>
            <person name="Silva-Franco F."/>
            <person name="Soanes D."/>
            <person name="Syed K."/>
            <person name="Tagua V.G."/>
            <person name="Talbot N.J."/>
            <person name="Thon M."/>
            <person name="De vries R.P."/>
            <person name="Wiebenga A."/>
            <person name="Yadav J.S."/>
            <person name="Braun E.L."/>
            <person name="Baker S."/>
            <person name="Garre V."/>
            <person name="Horwitz B."/>
            <person name="Torres-Martinez S."/>
            <person name="Idnurm A."/>
            <person name="Herrera-Estrella A."/>
            <person name="Gabaldon T."/>
            <person name="Grigoriev I.V."/>
        </authorList>
    </citation>
    <scope>NUCLEOTIDE SEQUENCE [LARGE SCALE GENOMIC DNA]</scope>
    <source>
        <strain evidence="3">NRRL 1555(-)</strain>
    </source>
</reference>
<dbReference type="EMBL" id="KV440972">
    <property type="protein sequence ID" value="OAD79503.1"/>
    <property type="molecule type" value="Genomic_DNA"/>
</dbReference>
<organism evidence="2 3">
    <name type="scientific">Phycomyces blakesleeanus (strain ATCC 8743b / DSM 1359 / FGSC 10004 / NBRC 33097 / NRRL 1555)</name>
    <dbReference type="NCBI Taxonomy" id="763407"/>
    <lineage>
        <taxon>Eukaryota</taxon>
        <taxon>Fungi</taxon>
        <taxon>Fungi incertae sedis</taxon>
        <taxon>Mucoromycota</taxon>
        <taxon>Mucoromycotina</taxon>
        <taxon>Mucoromycetes</taxon>
        <taxon>Mucorales</taxon>
        <taxon>Phycomycetaceae</taxon>
        <taxon>Phycomyces</taxon>
    </lineage>
</organism>
<feature type="chain" id="PRO_5007840499" evidence="1">
    <location>
        <begin position="17"/>
        <end position="145"/>
    </location>
</feature>
<name>A0A162V2D3_PHYB8</name>
<gene>
    <name evidence="2" type="ORF">PHYBLDRAFT_162567</name>
</gene>
<dbReference type="GeneID" id="28995561"/>
<sequence>MFCKLLAAAYVAVTLFFNKQYKKCIVTSTKEEFDTILNMEVFQVSLDKTCRINCVDERKNIAYGTKQLIALKATVVHTDMTKPPNKNIREITSIPDKVHLCMISETELSVRLFFALNFELIVVPLVGDFCTIFRGLRVVLRLNFD</sequence>
<dbReference type="VEuPathDB" id="FungiDB:PHYBLDRAFT_162567"/>
<dbReference type="Proteomes" id="UP000077315">
    <property type="component" value="Unassembled WGS sequence"/>
</dbReference>
<evidence type="ECO:0000313" key="3">
    <source>
        <dbReference type="Proteomes" id="UP000077315"/>
    </source>
</evidence>
<accession>A0A162V2D3</accession>